<dbReference type="AlphaFoldDB" id="A0A815V2F8"/>
<gene>
    <name evidence="1" type="ORF">GPM918_LOCUS38019</name>
    <name evidence="2" type="ORF">SRO942_LOCUS38811</name>
</gene>
<dbReference type="GO" id="GO:0003676">
    <property type="term" value="F:nucleic acid binding"/>
    <property type="evidence" value="ECO:0007669"/>
    <property type="project" value="InterPro"/>
</dbReference>
<organism evidence="1 3">
    <name type="scientific">Didymodactylos carnosus</name>
    <dbReference type="NCBI Taxonomy" id="1234261"/>
    <lineage>
        <taxon>Eukaryota</taxon>
        <taxon>Metazoa</taxon>
        <taxon>Spiralia</taxon>
        <taxon>Gnathifera</taxon>
        <taxon>Rotifera</taxon>
        <taxon>Eurotatoria</taxon>
        <taxon>Bdelloidea</taxon>
        <taxon>Philodinida</taxon>
        <taxon>Philodinidae</taxon>
        <taxon>Didymodactylos</taxon>
    </lineage>
</organism>
<dbReference type="EMBL" id="CAJOBC010090311">
    <property type="protein sequence ID" value="CAF4389656.1"/>
    <property type="molecule type" value="Genomic_DNA"/>
</dbReference>
<dbReference type="EMBL" id="CAJNOQ010024729">
    <property type="protein sequence ID" value="CAF1530452.1"/>
    <property type="molecule type" value="Genomic_DNA"/>
</dbReference>
<accession>A0A815V2F8</accession>
<proteinExistence type="predicted"/>
<evidence type="ECO:0000313" key="3">
    <source>
        <dbReference type="Proteomes" id="UP000663829"/>
    </source>
</evidence>
<evidence type="ECO:0000313" key="2">
    <source>
        <dbReference type="EMBL" id="CAF4389656.1"/>
    </source>
</evidence>
<dbReference type="Gene3D" id="3.30.420.10">
    <property type="entry name" value="Ribonuclease H-like superfamily/Ribonuclease H"/>
    <property type="match status" value="1"/>
</dbReference>
<keyword evidence="3" id="KW-1185">Reference proteome</keyword>
<sequence>MLKDDLGLKANKKRVEPALTDLKKVKRIKFANWILNNFDKTKTLRILFSDEKYFDLDGMYNRQNDRIWAVDRAEADANGGIKQKQQFPGKFMVWLGACSKGITPLVISENGTMNHQRYIDEVLPIPKKYDDKQFGDDWTYQQDGARPHTDKHSMKWCYDNMPAIIDKQRWPPNSPDLNPLDYSVWTEFVQQINWNVVRSKQTLIEELKRCVKKIRPETVLKSCESWTNRLHRLKKLTETIFINKDTWFCREFQEESNKKKIKSIG</sequence>
<dbReference type="OrthoDB" id="120326at2759"/>
<reference evidence="1" key="1">
    <citation type="submission" date="2021-02" db="EMBL/GenBank/DDBJ databases">
        <authorList>
            <person name="Nowell W R."/>
        </authorList>
    </citation>
    <scope>NUCLEOTIDE SEQUENCE</scope>
</reference>
<dbReference type="Proteomes" id="UP000681722">
    <property type="component" value="Unassembled WGS sequence"/>
</dbReference>
<protein>
    <submittedName>
        <fullName evidence="1">Uncharacterized protein</fullName>
    </submittedName>
</protein>
<comment type="caution">
    <text evidence="1">The sequence shown here is derived from an EMBL/GenBank/DDBJ whole genome shotgun (WGS) entry which is preliminary data.</text>
</comment>
<dbReference type="PANTHER" id="PTHR46068:SF1">
    <property type="entry name" value="TRANSPOSASE IS30-LIKE HTH DOMAIN-CONTAINING PROTEIN"/>
    <property type="match status" value="1"/>
</dbReference>
<dbReference type="InterPro" id="IPR036397">
    <property type="entry name" value="RNaseH_sf"/>
</dbReference>
<evidence type="ECO:0000313" key="1">
    <source>
        <dbReference type="EMBL" id="CAF1530452.1"/>
    </source>
</evidence>
<dbReference type="Proteomes" id="UP000663829">
    <property type="component" value="Unassembled WGS sequence"/>
</dbReference>
<name>A0A815V2F8_9BILA</name>
<dbReference type="PANTHER" id="PTHR46068">
    <property type="entry name" value="PROTEIN CBG27172"/>
    <property type="match status" value="1"/>
</dbReference>